<dbReference type="Gene3D" id="3.30.40.10">
    <property type="entry name" value="Zinc/RING finger domain, C3HC4 (zinc finger)"/>
    <property type="match status" value="1"/>
</dbReference>
<dbReference type="InterPro" id="IPR013083">
    <property type="entry name" value="Znf_RING/FYVE/PHD"/>
</dbReference>
<dbReference type="OrthoDB" id="6333297at2759"/>
<dbReference type="EMBL" id="BFAD01000015">
    <property type="protein sequence ID" value="GBE89112.1"/>
    <property type="molecule type" value="Genomic_DNA"/>
</dbReference>
<comment type="caution">
    <text evidence="7">The sequence shown here is derived from an EMBL/GenBank/DDBJ whole genome shotgun (WGS) entry which is preliminary data.</text>
</comment>
<dbReference type="AlphaFoldDB" id="A0A401H3X2"/>
<name>A0A401H3X2_9APHY</name>
<dbReference type="SMART" id="SM00355">
    <property type="entry name" value="ZnF_C2H2"/>
    <property type="match status" value="3"/>
</dbReference>
<evidence type="ECO:0000259" key="6">
    <source>
        <dbReference type="PROSITE" id="PS50089"/>
    </source>
</evidence>
<dbReference type="Proteomes" id="UP000287166">
    <property type="component" value="Unassembled WGS sequence"/>
</dbReference>
<dbReference type="PANTHER" id="PTHR23041">
    <property type="entry name" value="RING FINGER DOMAIN-CONTAINING"/>
    <property type="match status" value="1"/>
</dbReference>
<evidence type="ECO:0000256" key="1">
    <source>
        <dbReference type="ARBA" id="ARBA00022723"/>
    </source>
</evidence>
<keyword evidence="3" id="KW-0862">Zinc</keyword>
<dbReference type="InterPro" id="IPR017907">
    <property type="entry name" value="Znf_RING_CS"/>
</dbReference>
<evidence type="ECO:0000313" key="8">
    <source>
        <dbReference type="Proteomes" id="UP000287166"/>
    </source>
</evidence>
<organism evidence="7 8">
    <name type="scientific">Sparassis crispa</name>
    <dbReference type="NCBI Taxonomy" id="139825"/>
    <lineage>
        <taxon>Eukaryota</taxon>
        <taxon>Fungi</taxon>
        <taxon>Dikarya</taxon>
        <taxon>Basidiomycota</taxon>
        <taxon>Agaricomycotina</taxon>
        <taxon>Agaricomycetes</taxon>
        <taxon>Polyporales</taxon>
        <taxon>Sparassidaceae</taxon>
        <taxon>Sparassis</taxon>
    </lineage>
</organism>
<dbReference type="InterPro" id="IPR001841">
    <property type="entry name" value="Znf_RING"/>
</dbReference>
<dbReference type="Gene3D" id="3.30.160.60">
    <property type="entry name" value="Classic Zinc Finger"/>
    <property type="match status" value="1"/>
</dbReference>
<dbReference type="RefSeq" id="XP_027620025.1">
    <property type="nucleotide sequence ID" value="XM_027764224.1"/>
</dbReference>
<dbReference type="PROSITE" id="PS00518">
    <property type="entry name" value="ZF_RING_1"/>
    <property type="match status" value="1"/>
</dbReference>
<evidence type="ECO:0000256" key="2">
    <source>
        <dbReference type="ARBA" id="ARBA00022771"/>
    </source>
</evidence>
<proteinExistence type="predicted"/>
<dbReference type="SMART" id="SM00184">
    <property type="entry name" value="RING"/>
    <property type="match status" value="1"/>
</dbReference>
<evidence type="ECO:0000313" key="7">
    <source>
        <dbReference type="EMBL" id="GBE89112.1"/>
    </source>
</evidence>
<reference evidence="7 8" key="1">
    <citation type="journal article" date="2018" name="Sci. Rep.">
        <title>Genome sequence of the cauliflower mushroom Sparassis crispa (Hanabiratake) and its association with beneficial usage.</title>
        <authorList>
            <person name="Kiyama R."/>
            <person name="Furutani Y."/>
            <person name="Kawaguchi K."/>
            <person name="Nakanishi T."/>
        </authorList>
    </citation>
    <scope>NUCLEOTIDE SEQUENCE [LARGE SCALE GENOMIC DNA]</scope>
</reference>
<dbReference type="PROSITE" id="PS00028">
    <property type="entry name" value="ZINC_FINGER_C2H2_1"/>
    <property type="match status" value="1"/>
</dbReference>
<dbReference type="PROSITE" id="PS50089">
    <property type="entry name" value="ZF_RING_2"/>
    <property type="match status" value="1"/>
</dbReference>
<dbReference type="GO" id="GO:0008270">
    <property type="term" value="F:zinc ion binding"/>
    <property type="evidence" value="ECO:0007669"/>
    <property type="project" value="UniProtKB-KW"/>
</dbReference>
<dbReference type="PANTHER" id="PTHR23041:SF78">
    <property type="entry name" value="E3 UBIQUITIN-PROTEIN LIGASE RNF4"/>
    <property type="match status" value="1"/>
</dbReference>
<sequence>MHLSSESWYCQICSSVRPLPPTYDQSSRDNLHEHRLICDRCGLSREEAARACRTSQTPSIYACHNCAHYASDSIHHFTTAHPQNRCNSNNDANEKWEDKSEHKSLPACTLCGIVFLATSFLNEHSAAVHPKLRCDACSQQFGSAKLLEQHFQESTDHPSCMLCNVGPLDHKRLLEHYISTHTPLSRESRDEGAIHAPVPGKWASSVHSCPISPVAQSMSSFSISPSPQSSLDDSPAPLCLPIPPVRTLAPSREPSSECDANSLTRRSISPIIVAHTASTVGHRSRSGCRSKSPSIIFARRKCCNRSPSCWFRDDQIIHIPPSRELTGSVGTPLPTYCTVPGRRSPPSSTSTNTNSFTSPPAFQRTRGRQPQWGAVEPDCVGLTCARASPIRCVRDPVEPLQVLSRLRSPSAHSDENSYEYMVADVLVQPSEGCASTRSSSWDSDPGLRPIIIRPPLSPAYSGRVLINDSVAQRKAGDYTVGPSWHCGICGKATCEEPTSTMCGHIFCKRCIIQELAENLRCPVCEKAVLLKMDVVNT</sequence>
<dbReference type="Pfam" id="PF13923">
    <property type="entry name" value="zf-C3HC4_2"/>
    <property type="match status" value="1"/>
</dbReference>
<keyword evidence="8" id="KW-1185">Reference proteome</keyword>
<gene>
    <name evidence="7" type="ORF">SCP_1501150</name>
</gene>
<dbReference type="InParanoid" id="A0A401H3X2"/>
<feature type="region of interest" description="Disordered" evidence="5">
    <location>
        <begin position="340"/>
        <end position="370"/>
    </location>
</feature>
<dbReference type="SUPFAM" id="SSF57850">
    <property type="entry name" value="RING/U-box"/>
    <property type="match status" value="1"/>
</dbReference>
<keyword evidence="1" id="KW-0479">Metal-binding</keyword>
<dbReference type="InterPro" id="IPR047134">
    <property type="entry name" value="RNF4"/>
</dbReference>
<evidence type="ECO:0000256" key="5">
    <source>
        <dbReference type="SAM" id="MobiDB-lite"/>
    </source>
</evidence>
<protein>
    <recommendedName>
        <fullName evidence="6">RING-type domain-containing protein</fullName>
    </recommendedName>
</protein>
<dbReference type="STRING" id="139825.A0A401H3X2"/>
<feature type="domain" description="RING-type" evidence="6">
    <location>
        <begin position="486"/>
        <end position="525"/>
    </location>
</feature>
<evidence type="ECO:0000256" key="4">
    <source>
        <dbReference type="PROSITE-ProRule" id="PRU00175"/>
    </source>
</evidence>
<dbReference type="InterPro" id="IPR013087">
    <property type="entry name" value="Znf_C2H2_type"/>
</dbReference>
<evidence type="ECO:0000256" key="3">
    <source>
        <dbReference type="ARBA" id="ARBA00022833"/>
    </source>
</evidence>
<accession>A0A401H3X2</accession>
<keyword evidence="2 4" id="KW-0863">Zinc-finger</keyword>
<feature type="compositionally biased region" description="Low complexity" evidence="5">
    <location>
        <begin position="344"/>
        <end position="360"/>
    </location>
</feature>
<dbReference type="GeneID" id="38786029"/>